<evidence type="ECO:0000313" key="2">
    <source>
        <dbReference type="Proteomes" id="UP001320768"/>
    </source>
</evidence>
<dbReference type="RefSeq" id="WP_258569045.1">
    <property type="nucleotide sequence ID" value="NZ_JAKUDN010000001.1"/>
</dbReference>
<dbReference type="Proteomes" id="UP001320768">
    <property type="component" value="Unassembled WGS sequence"/>
</dbReference>
<comment type="caution">
    <text evidence="1">The sequence shown here is derived from an EMBL/GenBank/DDBJ whole genome shotgun (WGS) entry which is preliminary data.</text>
</comment>
<protein>
    <submittedName>
        <fullName evidence="1">Uncharacterized protein</fullName>
    </submittedName>
</protein>
<proteinExistence type="predicted"/>
<keyword evidence="2" id="KW-1185">Reference proteome</keyword>
<accession>A0ABT1L423</accession>
<organism evidence="1 2">
    <name type="scientific">Candidatus Synchoanobacter obligatus</name>
    <dbReference type="NCBI Taxonomy" id="2919597"/>
    <lineage>
        <taxon>Bacteria</taxon>
        <taxon>Pseudomonadati</taxon>
        <taxon>Pseudomonadota</taxon>
        <taxon>Gammaproteobacteria</taxon>
        <taxon>Candidatus Comchoanobacterales</taxon>
        <taxon>Candidatus Comchoanobacteraceae</taxon>
        <taxon>Candidatus Synchoanobacter</taxon>
    </lineage>
</organism>
<evidence type="ECO:0000313" key="1">
    <source>
        <dbReference type="EMBL" id="MCP8351937.1"/>
    </source>
</evidence>
<dbReference type="EMBL" id="JAKUDN010000001">
    <property type="protein sequence ID" value="MCP8351937.1"/>
    <property type="molecule type" value="Genomic_DNA"/>
</dbReference>
<reference evidence="1 2" key="1">
    <citation type="journal article" date="2022" name="Nat. Microbiol.">
        <title>The microbiome of a bacterivorous marine choanoflagellate contains a resource-demanding obligate bacterial associate.</title>
        <authorList>
            <person name="Needham D.M."/>
            <person name="Poirier C."/>
            <person name="Bachy C."/>
            <person name="George E.E."/>
            <person name="Wilken S."/>
            <person name="Yung C.C.M."/>
            <person name="Limardo A.J."/>
            <person name="Morando M."/>
            <person name="Sudek L."/>
            <person name="Malmstrom R.R."/>
            <person name="Keeling P.J."/>
            <person name="Santoro A.E."/>
            <person name="Worden A.Z."/>
        </authorList>
    </citation>
    <scope>NUCLEOTIDE SEQUENCE [LARGE SCALE GENOMIC DNA]</scope>
    <source>
        <strain evidence="1 2">Comchoano-2</strain>
    </source>
</reference>
<sequence>MYEPSTAISDYMKRVLGDTQKIWSDKCRKAFFKPIRSLLPKKQYHDFLKAMKSLEVDYVNQSAVFGNLLAASVIFVVIVDVVSKLSLDGVVASSLSGEMVSISSLIEKIGKSQVVYKQSGKVMPSTGDIEDIRRVTHDLSACAKGLKDGIGGQSKVRSLHPLRQPLLGGGV</sequence>
<name>A0ABT1L423_9GAMM</name>
<gene>
    <name evidence="1" type="ORF">MKS91_01335</name>
</gene>